<gene>
    <name evidence="1" type="ORF">USDA257_c04590</name>
</gene>
<evidence type="ECO:0000313" key="2">
    <source>
        <dbReference type="Proteomes" id="UP000006180"/>
    </source>
</evidence>
<proteinExistence type="predicted"/>
<evidence type="ECO:0000313" key="1">
    <source>
        <dbReference type="EMBL" id="AFL49056.1"/>
    </source>
</evidence>
<name>I3WZK0_SINF2</name>
<dbReference type="KEGG" id="sfd:USDA257_c04590"/>
<dbReference type="EMBL" id="CP003563">
    <property type="protein sequence ID" value="AFL49056.1"/>
    <property type="molecule type" value="Genomic_DNA"/>
</dbReference>
<sequence length="54" mass="5912">MPDMPRAEPSLPLEFLVVEGRSIDPPNSPSSVLLHEGGQLSARSCLHPTIWKDC</sequence>
<organism evidence="1 2">
    <name type="scientific">Sinorhizobium fredii (strain USDA 257)</name>
    <dbReference type="NCBI Taxonomy" id="1185652"/>
    <lineage>
        <taxon>Bacteria</taxon>
        <taxon>Pseudomonadati</taxon>
        <taxon>Pseudomonadota</taxon>
        <taxon>Alphaproteobacteria</taxon>
        <taxon>Hyphomicrobiales</taxon>
        <taxon>Rhizobiaceae</taxon>
        <taxon>Sinorhizobium/Ensifer group</taxon>
        <taxon>Sinorhizobium</taxon>
    </lineage>
</organism>
<protein>
    <submittedName>
        <fullName evidence="1">Uncharacterized protein</fullName>
    </submittedName>
</protein>
<accession>I3WZK0</accession>
<dbReference type="PATRIC" id="fig|1185652.3.peg.475"/>
<dbReference type="Proteomes" id="UP000006180">
    <property type="component" value="Chromosome"/>
</dbReference>
<reference evidence="1 2" key="1">
    <citation type="journal article" date="2012" name="J. Bacteriol.">
        <title>Complete genome sequence of the broad-host-range strain Sinorhizobium fredii USDA257.</title>
        <authorList>
            <person name="Schuldes J."/>
            <person name="Rodriguez Orbegoso M."/>
            <person name="Schmeisser C."/>
            <person name="Krishnan H.B."/>
            <person name="Daniel R."/>
            <person name="Streit W.R."/>
        </authorList>
    </citation>
    <scope>NUCLEOTIDE SEQUENCE [LARGE SCALE GENOMIC DNA]</scope>
    <source>
        <strain evidence="1 2">USDA 257</strain>
    </source>
</reference>
<dbReference type="HOGENOM" id="CLU_3048025_0_0_5"/>
<dbReference type="AlphaFoldDB" id="I3WZK0"/>